<dbReference type="Proteomes" id="UP001408789">
    <property type="component" value="Unassembled WGS sequence"/>
</dbReference>
<feature type="compositionally biased region" description="Polar residues" evidence="1">
    <location>
        <begin position="154"/>
        <end position="163"/>
    </location>
</feature>
<name>A0AAP0CL34_9ASTR</name>
<protein>
    <submittedName>
        <fullName evidence="2">Uncharacterized protein</fullName>
    </submittedName>
</protein>
<gene>
    <name evidence="2" type="ORF">SSX86_022745</name>
</gene>
<evidence type="ECO:0000256" key="1">
    <source>
        <dbReference type="SAM" id="MobiDB-lite"/>
    </source>
</evidence>
<comment type="caution">
    <text evidence="2">The sequence shown here is derived from an EMBL/GenBank/DDBJ whole genome shotgun (WGS) entry which is preliminary data.</text>
</comment>
<organism evidence="2 3">
    <name type="scientific">Deinandra increscens subsp. villosa</name>
    <dbReference type="NCBI Taxonomy" id="3103831"/>
    <lineage>
        <taxon>Eukaryota</taxon>
        <taxon>Viridiplantae</taxon>
        <taxon>Streptophyta</taxon>
        <taxon>Embryophyta</taxon>
        <taxon>Tracheophyta</taxon>
        <taxon>Spermatophyta</taxon>
        <taxon>Magnoliopsida</taxon>
        <taxon>eudicotyledons</taxon>
        <taxon>Gunneridae</taxon>
        <taxon>Pentapetalae</taxon>
        <taxon>asterids</taxon>
        <taxon>campanulids</taxon>
        <taxon>Asterales</taxon>
        <taxon>Asteraceae</taxon>
        <taxon>Asteroideae</taxon>
        <taxon>Heliantheae alliance</taxon>
        <taxon>Madieae</taxon>
        <taxon>Madiinae</taxon>
        <taxon>Deinandra</taxon>
    </lineage>
</organism>
<dbReference type="Gene3D" id="3.40.50.1000">
    <property type="entry name" value="HAD superfamily/HAD-like"/>
    <property type="match status" value="1"/>
</dbReference>
<proteinExistence type="predicted"/>
<evidence type="ECO:0000313" key="3">
    <source>
        <dbReference type="Proteomes" id="UP001408789"/>
    </source>
</evidence>
<dbReference type="AlphaFoldDB" id="A0AAP0CL34"/>
<dbReference type="EMBL" id="JBCNJP010000023">
    <property type="protein sequence ID" value="KAK9057906.1"/>
    <property type="molecule type" value="Genomic_DNA"/>
</dbReference>
<dbReference type="InterPro" id="IPR023214">
    <property type="entry name" value="HAD_sf"/>
</dbReference>
<reference evidence="2 3" key="1">
    <citation type="submission" date="2024-04" db="EMBL/GenBank/DDBJ databases">
        <title>The reference genome of an endangered Asteraceae, Deinandra increscens subsp. villosa, native to the Central Coast of California.</title>
        <authorList>
            <person name="Guilliams M."/>
            <person name="Hasenstab-Lehman K."/>
            <person name="Meyer R."/>
            <person name="Mcevoy S."/>
        </authorList>
    </citation>
    <scope>NUCLEOTIDE SEQUENCE [LARGE SCALE GENOMIC DNA]</scope>
    <source>
        <tissue evidence="2">Leaf</tissue>
    </source>
</reference>
<feature type="region of interest" description="Disordered" evidence="1">
    <location>
        <begin position="126"/>
        <end position="163"/>
    </location>
</feature>
<evidence type="ECO:0000313" key="2">
    <source>
        <dbReference type="EMBL" id="KAK9057906.1"/>
    </source>
</evidence>
<accession>A0AAP0CL34</accession>
<sequence>MLAMDWLISWRRQIWAFLGILHVEVPECIEKPANAEIKIWVLTGDKMVTTINIGGGSSITFCVSPIMVLLPFCLSYQQGSRLDVGQGACSSSIVLCRAELKTFVDFHGNELQWEKSTEEAVSIDQNEANMNEFPYGDPSPSDAVTESIDAGSLLAQNSPPLFP</sequence>
<keyword evidence="3" id="KW-1185">Reference proteome</keyword>